<reference evidence="1" key="1">
    <citation type="submission" date="2020-06" db="EMBL/GenBank/DDBJ databases">
        <title>Paenibacillus sp. nov., isolated from soil.</title>
        <authorList>
            <person name="Seo Y.L."/>
        </authorList>
    </citation>
    <scope>NUCLEOTIDE SEQUENCE [LARGE SCALE GENOMIC DNA]</scope>
    <source>
        <strain evidence="1">JW14</strain>
    </source>
</reference>
<organism evidence="1 2">
    <name type="scientific">Paenibacillus agri</name>
    <dbReference type="NCBI Taxonomy" id="2744309"/>
    <lineage>
        <taxon>Bacteria</taxon>
        <taxon>Bacillati</taxon>
        <taxon>Bacillota</taxon>
        <taxon>Bacilli</taxon>
        <taxon>Bacillales</taxon>
        <taxon>Paenibacillaceae</taxon>
        <taxon>Paenibacillus</taxon>
    </lineage>
</organism>
<dbReference type="Proteomes" id="UP000564806">
    <property type="component" value="Unassembled WGS sequence"/>
</dbReference>
<name>A0A850F2S1_9BACL</name>
<dbReference type="RefSeq" id="WP_175374643.1">
    <property type="nucleotide sequence ID" value="NZ_JABWCS010000221.1"/>
</dbReference>
<comment type="caution">
    <text evidence="1">The sequence shown here is derived from an EMBL/GenBank/DDBJ whole genome shotgun (WGS) entry which is preliminary data.</text>
</comment>
<sequence>MKIDHLVVNVDAYIQEDKERIADIESIGLPYMPKWGKGTKGFKVSNLWIGKEYFEFVRIKAKDGGGWVQEWTTQYLSGHRGLIGFALEVEYIEDIYHKLRSQSVDVTPPEPLRFRWFFNLLTKTMPWRNAYLPGFTGVPFQFFLQQMNDEKARKFMEQYMVPNSQDQGISGISEVIIHGALTADDIRIICALFDDYEQNGGSITIRLGAQRIRFVNAGDYKVEVLLTCSNPLYAGKEIDIHNLHIRNT</sequence>
<protein>
    <recommendedName>
        <fullName evidence="3">Glyoxalase-like domain-containing protein</fullName>
    </recommendedName>
</protein>
<dbReference type="EMBL" id="JABWCS010000221">
    <property type="protein sequence ID" value="NUU64321.1"/>
    <property type="molecule type" value="Genomic_DNA"/>
</dbReference>
<dbReference type="AlphaFoldDB" id="A0A850F2S1"/>
<evidence type="ECO:0000313" key="1">
    <source>
        <dbReference type="EMBL" id="NUU64321.1"/>
    </source>
</evidence>
<gene>
    <name evidence="1" type="ORF">HPT30_28605</name>
</gene>
<keyword evidence="2" id="KW-1185">Reference proteome</keyword>
<evidence type="ECO:0008006" key="3">
    <source>
        <dbReference type="Google" id="ProtNLM"/>
    </source>
</evidence>
<proteinExistence type="predicted"/>
<accession>A0A850F2S1</accession>
<evidence type="ECO:0000313" key="2">
    <source>
        <dbReference type="Proteomes" id="UP000564806"/>
    </source>
</evidence>